<dbReference type="RefSeq" id="WP_150893056.1">
    <property type="nucleotide sequence ID" value="NZ_VYUY01000009.1"/>
</dbReference>
<gene>
    <name evidence="1" type="ORF">F6B40_08325</name>
</gene>
<name>A0A5N0TH20_9MICO</name>
<evidence type="ECO:0000313" key="1">
    <source>
        <dbReference type="EMBL" id="KAA9133748.1"/>
    </source>
</evidence>
<dbReference type="Proteomes" id="UP000326838">
    <property type="component" value="Unassembled WGS sequence"/>
</dbReference>
<comment type="caution">
    <text evidence="1">The sequence shown here is derived from an EMBL/GenBank/DDBJ whole genome shotgun (WGS) entry which is preliminary data.</text>
</comment>
<evidence type="ECO:0000313" key="2">
    <source>
        <dbReference type="Proteomes" id="UP000326838"/>
    </source>
</evidence>
<organism evidence="1 2">
    <name type="scientific">Microbacterium caowuchunii</name>
    <dbReference type="NCBI Taxonomy" id="2614638"/>
    <lineage>
        <taxon>Bacteria</taxon>
        <taxon>Bacillati</taxon>
        <taxon>Actinomycetota</taxon>
        <taxon>Actinomycetes</taxon>
        <taxon>Micrococcales</taxon>
        <taxon>Microbacteriaceae</taxon>
        <taxon>Microbacterium</taxon>
    </lineage>
</organism>
<sequence length="105" mass="11341">MAAHTPLTVRVLMAVGNGTPAEVGTFDLPLRLTPARDTNPDVGMFVLEVDLVGIHEGMRDALHELADAIPTPPPGYESQHVAAVDADEADLVRSRWARFRKDAEA</sequence>
<proteinExistence type="predicted"/>
<dbReference type="EMBL" id="VYUY01000009">
    <property type="protein sequence ID" value="KAA9133748.1"/>
    <property type="molecule type" value="Genomic_DNA"/>
</dbReference>
<keyword evidence="2" id="KW-1185">Reference proteome</keyword>
<dbReference type="AlphaFoldDB" id="A0A5N0TH20"/>
<accession>A0A5N0TH20</accession>
<reference evidence="2" key="1">
    <citation type="submission" date="2019-09" db="EMBL/GenBank/DDBJ databases">
        <title>Mumia zhuanghuii sp. nov. isolated from the intestinal contents of plateau pika (Ochotona curzoniae) in the Qinghai-Tibet plateau of China.</title>
        <authorList>
            <person name="Tian Z."/>
        </authorList>
    </citation>
    <scope>NUCLEOTIDE SEQUENCE [LARGE SCALE GENOMIC DNA]</scope>
    <source>
        <strain evidence="2">L-033</strain>
    </source>
</reference>
<protein>
    <submittedName>
        <fullName evidence="1">Uncharacterized protein</fullName>
    </submittedName>
</protein>